<evidence type="ECO:0000256" key="5">
    <source>
        <dbReference type="ARBA" id="ARBA00022475"/>
    </source>
</evidence>
<evidence type="ECO:0000256" key="2">
    <source>
        <dbReference type="ARBA" id="ARBA00008417"/>
    </source>
</evidence>
<keyword evidence="5" id="KW-1003">Cell membrane</keyword>
<dbReference type="GO" id="GO:0005886">
    <property type="term" value="C:plasma membrane"/>
    <property type="evidence" value="ECO:0007669"/>
    <property type="project" value="UniProtKB-SubCell"/>
</dbReference>
<accession>A0A374PFF0</accession>
<feature type="transmembrane region" description="Helical" evidence="10">
    <location>
        <begin position="430"/>
        <end position="452"/>
    </location>
</feature>
<evidence type="ECO:0000256" key="10">
    <source>
        <dbReference type="SAM" id="Phobius"/>
    </source>
</evidence>
<gene>
    <name evidence="11" type="ORF">DXD79_00585</name>
</gene>
<comment type="caution">
    <text evidence="11">The sequence shown here is derived from an EMBL/GenBank/DDBJ whole genome shotgun (WGS) entry which is preliminary data.</text>
</comment>
<evidence type="ECO:0000256" key="4">
    <source>
        <dbReference type="ARBA" id="ARBA00022448"/>
    </source>
</evidence>
<dbReference type="EMBL" id="QSON01000001">
    <property type="protein sequence ID" value="RGJ07946.1"/>
    <property type="molecule type" value="Genomic_DNA"/>
</dbReference>
<keyword evidence="4" id="KW-0813">Transport</keyword>
<dbReference type="AlphaFoldDB" id="A0A374PFF0"/>
<keyword evidence="6 10" id="KW-0812">Transmembrane</keyword>
<feature type="transmembrane region" description="Helical" evidence="10">
    <location>
        <begin position="197"/>
        <end position="218"/>
    </location>
</feature>
<keyword evidence="8 10" id="KW-0472">Membrane</keyword>
<evidence type="ECO:0000256" key="1">
    <source>
        <dbReference type="ARBA" id="ARBA00004651"/>
    </source>
</evidence>
<protein>
    <recommendedName>
        <fullName evidence="3">Multidrug export protein MepA</fullName>
    </recommendedName>
</protein>
<proteinExistence type="inferred from homology"/>
<dbReference type="Pfam" id="PF01554">
    <property type="entry name" value="MatE"/>
    <property type="match status" value="2"/>
</dbReference>
<sequence>MDMKNMDLSQGNIRKLVVQTAIPMVVAQFVSMLYNIVDRIFVGRIPEIGAVALGGIGIYLPINIIFMAVSLLFGGGGAPQAAIALGAGDRKKAEKYLGCCFLPLIMSGLAFGLCLFLFGKQILPWFGATGANLPYAVQYVKIICLGIPFSMVITGMNIFINTQGKTLVGMISVIIGAVINIVLDAVFILILDMGVAGAAWATVAGQAVSAAWVIGYLISSHSMIRLRKCSLIPDKQTLGSIVTLGISNFITTGAESLVNIILNHSLRKYGAAALTGYAIDGATLAISVGTIVTATSSFIRQPVNGFCQGLQPVISYNYGAGKQERVRQAIKCSIFITTAYAAVLWLFLMAVPGSFSRMFTESGEVIAVFRNLIRIYVFGMLFSGVQSTLIQSFIARGMKKQSLLVSAFSKCLYIPFLLILPILVKPVYRLLAIYGAQAITDVIGVLFIVILYRREQKKERYLHSMC</sequence>
<dbReference type="InterPro" id="IPR048279">
    <property type="entry name" value="MdtK-like"/>
</dbReference>
<dbReference type="PANTHER" id="PTHR43823:SF3">
    <property type="entry name" value="MULTIDRUG EXPORT PROTEIN MEPA"/>
    <property type="match status" value="1"/>
</dbReference>
<dbReference type="PIRSF" id="PIRSF006603">
    <property type="entry name" value="DinF"/>
    <property type="match status" value="1"/>
</dbReference>
<dbReference type="InterPro" id="IPR002528">
    <property type="entry name" value="MATE_fam"/>
</dbReference>
<dbReference type="GO" id="GO:0042910">
    <property type="term" value="F:xenobiotic transmembrane transporter activity"/>
    <property type="evidence" value="ECO:0007669"/>
    <property type="project" value="InterPro"/>
</dbReference>
<keyword evidence="7 10" id="KW-1133">Transmembrane helix</keyword>
<dbReference type="RefSeq" id="WP_117630421.1">
    <property type="nucleotide sequence ID" value="NZ_QSRE01000001.1"/>
</dbReference>
<dbReference type="CDD" id="cd13143">
    <property type="entry name" value="MATE_MepA_like"/>
    <property type="match status" value="1"/>
</dbReference>
<dbReference type="InterPro" id="IPR045070">
    <property type="entry name" value="MATE_MepA-like"/>
</dbReference>
<feature type="transmembrane region" description="Helical" evidence="10">
    <location>
        <begin position="139"/>
        <end position="160"/>
    </location>
</feature>
<reference evidence="11 12" key="1">
    <citation type="submission" date="2018-08" db="EMBL/GenBank/DDBJ databases">
        <title>A genome reference for cultivated species of the human gut microbiota.</title>
        <authorList>
            <person name="Zou Y."/>
            <person name="Xue W."/>
            <person name="Luo G."/>
        </authorList>
    </citation>
    <scope>NUCLEOTIDE SEQUENCE [LARGE SCALE GENOMIC DNA]</scope>
    <source>
        <strain evidence="11 12">TM09-12</strain>
    </source>
</reference>
<comment type="similarity">
    <text evidence="2">Belongs to the multi antimicrobial extrusion (MATE) (TC 2.A.66.1) family. MepA subfamily.</text>
</comment>
<evidence type="ECO:0000256" key="8">
    <source>
        <dbReference type="ARBA" id="ARBA00023136"/>
    </source>
</evidence>
<dbReference type="PANTHER" id="PTHR43823">
    <property type="entry name" value="SPORULATION PROTEIN YKVU"/>
    <property type="match status" value="1"/>
</dbReference>
<dbReference type="Proteomes" id="UP000263014">
    <property type="component" value="Unassembled WGS sequence"/>
</dbReference>
<feature type="transmembrane region" description="Helical" evidence="10">
    <location>
        <begin position="332"/>
        <end position="355"/>
    </location>
</feature>
<evidence type="ECO:0000313" key="11">
    <source>
        <dbReference type="EMBL" id="RGJ07946.1"/>
    </source>
</evidence>
<feature type="transmembrane region" description="Helical" evidence="10">
    <location>
        <begin position="402"/>
        <end position="424"/>
    </location>
</feature>
<dbReference type="InterPro" id="IPR051327">
    <property type="entry name" value="MATE_MepA_subfamily"/>
</dbReference>
<evidence type="ECO:0000256" key="7">
    <source>
        <dbReference type="ARBA" id="ARBA00022989"/>
    </source>
</evidence>
<feature type="transmembrane region" description="Helical" evidence="10">
    <location>
        <begin position="16"/>
        <end position="36"/>
    </location>
</feature>
<feature type="transmembrane region" description="Helical" evidence="10">
    <location>
        <begin position="48"/>
        <end position="75"/>
    </location>
</feature>
<name>A0A374PFF0_9FIRM</name>
<dbReference type="GO" id="GO:0046677">
    <property type="term" value="P:response to antibiotic"/>
    <property type="evidence" value="ECO:0007669"/>
    <property type="project" value="UniProtKB-KW"/>
</dbReference>
<feature type="transmembrane region" description="Helical" evidence="10">
    <location>
        <begin position="375"/>
        <end position="395"/>
    </location>
</feature>
<evidence type="ECO:0000256" key="6">
    <source>
        <dbReference type="ARBA" id="ARBA00022692"/>
    </source>
</evidence>
<comment type="subcellular location">
    <subcellularLocation>
        <location evidence="1">Cell membrane</location>
        <topology evidence="1">Multi-pass membrane protein</topology>
    </subcellularLocation>
</comment>
<evidence type="ECO:0000313" key="12">
    <source>
        <dbReference type="Proteomes" id="UP000263014"/>
    </source>
</evidence>
<keyword evidence="9" id="KW-0046">Antibiotic resistance</keyword>
<dbReference type="GO" id="GO:0015297">
    <property type="term" value="F:antiporter activity"/>
    <property type="evidence" value="ECO:0007669"/>
    <property type="project" value="InterPro"/>
</dbReference>
<feature type="transmembrane region" description="Helical" evidence="10">
    <location>
        <begin position="167"/>
        <end position="191"/>
    </location>
</feature>
<evidence type="ECO:0000256" key="9">
    <source>
        <dbReference type="ARBA" id="ARBA00023251"/>
    </source>
</evidence>
<organism evidence="11 12">
    <name type="scientific">Hungatella hathewayi</name>
    <dbReference type="NCBI Taxonomy" id="154046"/>
    <lineage>
        <taxon>Bacteria</taxon>
        <taxon>Bacillati</taxon>
        <taxon>Bacillota</taxon>
        <taxon>Clostridia</taxon>
        <taxon>Lachnospirales</taxon>
        <taxon>Lachnospiraceae</taxon>
        <taxon>Hungatella</taxon>
    </lineage>
</organism>
<feature type="transmembrane region" description="Helical" evidence="10">
    <location>
        <begin position="96"/>
        <end position="119"/>
    </location>
</feature>
<dbReference type="NCBIfam" id="TIGR00797">
    <property type="entry name" value="matE"/>
    <property type="match status" value="1"/>
</dbReference>
<evidence type="ECO:0000256" key="3">
    <source>
        <dbReference type="ARBA" id="ARBA00022106"/>
    </source>
</evidence>